<reference evidence="6 7" key="1">
    <citation type="journal article" date="2018" name="Sci. Data">
        <title>The draft genome sequence of cork oak.</title>
        <authorList>
            <person name="Ramos A.M."/>
            <person name="Usie A."/>
            <person name="Barbosa P."/>
            <person name="Barros P.M."/>
            <person name="Capote T."/>
            <person name="Chaves I."/>
            <person name="Simoes F."/>
            <person name="Abreu I."/>
            <person name="Carrasquinho I."/>
            <person name="Faro C."/>
            <person name="Guimaraes J.B."/>
            <person name="Mendonca D."/>
            <person name="Nobrega F."/>
            <person name="Rodrigues L."/>
            <person name="Saibo N.J.M."/>
            <person name="Varela M.C."/>
            <person name="Egas C."/>
            <person name="Matos J."/>
            <person name="Miguel C.M."/>
            <person name="Oliveira M.M."/>
            <person name="Ricardo C.P."/>
            <person name="Goncalves S."/>
        </authorList>
    </citation>
    <scope>NUCLEOTIDE SEQUENCE [LARGE SCALE GENOMIC DNA]</scope>
    <source>
        <strain evidence="7">cv. HL8</strain>
    </source>
</reference>
<dbReference type="GO" id="GO:0006357">
    <property type="term" value="P:regulation of transcription by RNA polymerase II"/>
    <property type="evidence" value="ECO:0007669"/>
    <property type="project" value="TreeGrafter"/>
</dbReference>
<dbReference type="Proteomes" id="UP000237347">
    <property type="component" value="Unassembled WGS sequence"/>
</dbReference>
<proteinExistence type="predicted"/>
<dbReference type="PANTHER" id="PTHR10015">
    <property type="entry name" value="HEAT SHOCK TRANSCRIPTION FACTOR"/>
    <property type="match status" value="1"/>
</dbReference>
<evidence type="ECO:0000256" key="2">
    <source>
        <dbReference type="ARBA" id="ARBA00023016"/>
    </source>
</evidence>
<accession>A0AAW0IW30</accession>
<evidence type="ECO:0000313" key="7">
    <source>
        <dbReference type="Proteomes" id="UP000237347"/>
    </source>
</evidence>
<dbReference type="Gene3D" id="1.10.10.10">
    <property type="entry name" value="Winged helix-like DNA-binding domain superfamily/Winged helix DNA-binding domain"/>
    <property type="match status" value="1"/>
</dbReference>
<dbReference type="GO" id="GO:0000978">
    <property type="term" value="F:RNA polymerase II cis-regulatory region sequence-specific DNA binding"/>
    <property type="evidence" value="ECO:0007669"/>
    <property type="project" value="TreeGrafter"/>
</dbReference>
<protein>
    <submittedName>
        <fullName evidence="6">Heat stress transcription factor a-6b</fullName>
    </submittedName>
</protein>
<feature type="non-terminal residue" evidence="6">
    <location>
        <position position="482"/>
    </location>
</feature>
<dbReference type="SMART" id="SM00415">
    <property type="entry name" value="HSF"/>
    <property type="match status" value="1"/>
</dbReference>
<dbReference type="InterPro" id="IPR000232">
    <property type="entry name" value="HSF_DNA-bd"/>
</dbReference>
<organism evidence="6 7">
    <name type="scientific">Quercus suber</name>
    <name type="common">Cork oak</name>
    <dbReference type="NCBI Taxonomy" id="58331"/>
    <lineage>
        <taxon>Eukaryota</taxon>
        <taxon>Viridiplantae</taxon>
        <taxon>Streptophyta</taxon>
        <taxon>Embryophyta</taxon>
        <taxon>Tracheophyta</taxon>
        <taxon>Spermatophyta</taxon>
        <taxon>Magnoliopsida</taxon>
        <taxon>eudicotyledons</taxon>
        <taxon>Gunneridae</taxon>
        <taxon>Pentapetalae</taxon>
        <taxon>rosids</taxon>
        <taxon>fabids</taxon>
        <taxon>Fagales</taxon>
        <taxon>Fagaceae</taxon>
        <taxon>Quercus</taxon>
    </lineage>
</organism>
<evidence type="ECO:0000259" key="5">
    <source>
        <dbReference type="SMART" id="SM00415"/>
    </source>
</evidence>
<dbReference type="GO" id="GO:0003700">
    <property type="term" value="F:DNA-binding transcription factor activity"/>
    <property type="evidence" value="ECO:0007669"/>
    <property type="project" value="InterPro"/>
</dbReference>
<keyword evidence="3" id="KW-0238">DNA-binding</keyword>
<evidence type="ECO:0000313" key="6">
    <source>
        <dbReference type="EMBL" id="KAK7818552.1"/>
    </source>
</evidence>
<keyword evidence="4" id="KW-0539">Nucleus</keyword>
<dbReference type="AlphaFoldDB" id="A0AAW0IW30"/>
<evidence type="ECO:0000256" key="1">
    <source>
        <dbReference type="ARBA" id="ARBA00004123"/>
    </source>
</evidence>
<comment type="caution">
    <text evidence="6">The sequence shown here is derived from an EMBL/GenBank/DDBJ whole genome shotgun (WGS) entry which is preliminary data.</text>
</comment>
<dbReference type="EMBL" id="PKMF04000822">
    <property type="protein sequence ID" value="KAK7818552.1"/>
    <property type="molecule type" value="Genomic_DNA"/>
</dbReference>
<evidence type="ECO:0000256" key="4">
    <source>
        <dbReference type="ARBA" id="ARBA00023242"/>
    </source>
</evidence>
<gene>
    <name evidence="6" type="primary">HSFA6b_0</name>
    <name evidence="6" type="ORF">CFP56_041217</name>
</gene>
<dbReference type="SUPFAM" id="SSF46785">
    <property type="entry name" value="Winged helix' DNA-binding domain"/>
    <property type="match status" value="1"/>
</dbReference>
<dbReference type="InterPro" id="IPR036388">
    <property type="entry name" value="WH-like_DNA-bd_sf"/>
</dbReference>
<dbReference type="InterPro" id="IPR036390">
    <property type="entry name" value="WH_DNA-bd_sf"/>
</dbReference>
<dbReference type="GO" id="GO:0005634">
    <property type="term" value="C:nucleus"/>
    <property type="evidence" value="ECO:0007669"/>
    <property type="project" value="UniProtKB-SubCell"/>
</dbReference>
<feature type="domain" description="HSF-type DNA-binding" evidence="5">
    <location>
        <begin position="247"/>
        <end position="312"/>
    </location>
</feature>
<sequence>MNPQGRVKGFRKVDPDRWEFANEGFLRGQKHLLKNIRRRKTFQLQASQQALDSCVEVGRFGLDGEVDRLKRDKQVLMVELVKLRQQQQNTRTYIQSMEDRLRKTEGKQQQMMNFLARAMQNPNFLQQLVQQKERRKELQEAITKKRRRPIDQGPSDLEIGVLGQGGEGNFVKVEPHDFDDMSEFEVSELDRLAMDMHGLSGSQNNPEEEHLEKGVEHESRDMFKDLDEGFWENLFNESIEEEIGIMGVDQEDDEDVLIAKSMINSIWNANSFPVCRMFSNGGFRKVDPDRWEFANEGFLRGQKHLLKNIRRRKTFQLQASQQALDSCVEVGRFGLDGEVDRLKRDKQNPNFLQQLVQQKERRKELQEAITKKRRRPIDQGPSDLEIGVLGQGGEGNFVKVEPHDFDDMSEFEVSELDRLAMDMHGLSGSQNNPEEEHLEKGVEHESRDMFKDLDEGFWENLFNESIEEEIGIMGVDQEDDED</sequence>
<keyword evidence="7" id="KW-1185">Reference proteome</keyword>
<keyword evidence="2" id="KW-0346">Stress response</keyword>
<evidence type="ECO:0000256" key="3">
    <source>
        <dbReference type="ARBA" id="ARBA00023125"/>
    </source>
</evidence>
<comment type="subcellular location">
    <subcellularLocation>
        <location evidence="1">Nucleus</location>
    </subcellularLocation>
</comment>
<dbReference type="PANTHER" id="PTHR10015:SF334">
    <property type="entry name" value="HEAT STRESS TRANSCRIPTION FACTOR A-6B"/>
    <property type="match status" value="1"/>
</dbReference>
<dbReference type="GO" id="GO:0034605">
    <property type="term" value="P:cellular response to heat"/>
    <property type="evidence" value="ECO:0007669"/>
    <property type="project" value="TreeGrafter"/>
</dbReference>
<name>A0AAW0IW30_QUESU</name>